<dbReference type="GO" id="GO:0051015">
    <property type="term" value="F:actin filament binding"/>
    <property type="evidence" value="ECO:0007669"/>
    <property type="project" value="TreeGrafter"/>
</dbReference>
<dbReference type="Pfam" id="PF18382">
    <property type="entry name" value="Formin_GBD_N"/>
    <property type="match status" value="1"/>
</dbReference>
<dbReference type="Gene3D" id="1.25.10.10">
    <property type="entry name" value="Leucine-rich Repeat Variant"/>
    <property type="match status" value="1"/>
</dbReference>
<name>A0AAF3EGE7_9BILA</name>
<accession>A0AAF3EGE7</accession>
<protein>
    <recommendedName>
        <fullName evidence="1">FHOD1 N-terminal GTPase-binding domain-containing protein</fullName>
    </recommendedName>
</protein>
<dbReference type="Proteomes" id="UP000887575">
    <property type="component" value="Unassembled WGS sequence"/>
</dbReference>
<dbReference type="WBParaSite" id="MBELARI_LOCUS13069">
    <property type="protein sequence ID" value="MBELARI_LOCUS13069"/>
    <property type="gene ID" value="MBELARI_LOCUS13069"/>
</dbReference>
<evidence type="ECO:0000313" key="3">
    <source>
        <dbReference type="WBParaSite" id="MBELARI_LOCUS13069"/>
    </source>
</evidence>
<dbReference type="GO" id="GO:0005737">
    <property type="term" value="C:cytoplasm"/>
    <property type="evidence" value="ECO:0007669"/>
    <property type="project" value="TreeGrafter"/>
</dbReference>
<keyword evidence="2" id="KW-1185">Reference proteome</keyword>
<feature type="domain" description="FHOD1 N-terminal GTPase-binding" evidence="1">
    <location>
        <begin position="7"/>
        <end position="101"/>
    </location>
</feature>
<dbReference type="InterPro" id="IPR011989">
    <property type="entry name" value="ARM-like"/>
</dbReference>
<dbReference type="PANTHER" id="PTHR45920">
    <property type="entry name" value="FORMIN HOMOLOGY 2 DOMAIN CONTAINING, ISOFORM I"/>
    <property type="match status" value="1"/>
</dbReference>
<evidence type="ECO:0000259" key="1">
    <source>
        <dbReference type="Pfam" id="PF18382"/>
    </source>
</evidence>
<sequence length="102" mass="11526">MAEDTFTCRIQYINDADPFATTSNCYLEPMRPVTFSFRLYDPVGEQIPDVIRTLRAPHKADDSALQVYKGLEGGGGDFQTYLDSELTLADQQDELEVLKSDR</sequence>
<dbReference type="AlphaFoldDB" id="A0AAF3EGE7"/>
<evidence type="ECO:0000313" key="2">
    <source>
        <dbReference type="Proteomes" id="UP000887575"/>
    </source>
</evidence>
<reference evidence="3" key="1">
    <citation type="submission" date="2024-02" db="UniProtKB">
        <authorList>
            <consortium name="WormBaseParasite"/>
        </authorList>
    </citation>
    <scope>IDENTIFICATION</scope>
</reference>
<dbReference type="GO" id="GO:0005856">
    <property type="term" value="C:cytoskeleton"/>
    <property type="evidence" value="ECO:0007669"/>
    <property type="project" value="TreeGrafter"/>
</dbReference>
<dbReference type="PANTHER" id="PTHR45920:SF4">
    <property type="entry name" value="FORMIN HOMOLOGY 2 DOMAIN CONTAINING, ISOFORM I"/>
    <property type="match status" value="1"/>
</dbReference>
<dbReference type="InterPro" id="IPR041387">
    <property type="entry name" value="FHOD1_GBD_N"/>
</dbReference>
<proteinExistence type="predicted"/>
<organism evidence="2 3">
    <name type="scientific">Mesorhabditis belari</name>
    <dbReference type="NCBI Taxonomy" id="2138241"/>
    <lineage>
        <taxon>Eukaryota</taxon>
        <taxon>Metazoa</taxon>
        <taxon>Ecdysozoa</taxon>
        <taxon>Nematoda</taxon>
        <taxon>Chromadorea</taxon>
        <taxon>Rhabditida</taxon>
        <taxon>Rhabditina</taxon>
        <taxon>Rhabditomorpha</taxon>
        <taxon>Rhabditoidea</taxon>
        <taxon>Rhabditidae</taxon>
        <taxon>Mesorhabditinae</taxon>
        <taxon>Mesorhabditis</taxon>
    </lineage>
</organism>
<dbReference type="GO" id="GO:0030866">
    <property type="term" value="P:cortical actin cytoskeleton organization"/>
    <property type="evidence" value="ECO:0007669"/>
    <property type="project" value="TreeGrafter"/>
</dbReference>